<gene>
    <name evidence="2" type="ORF">EV385_4068</name>
</gene>
<organism evidence="2 3">
    <name type="scientific">Krasilnikovia cinnamomea</name>
    <dbReference type="NCBI Taxonomy" id="349313"/>
    <lineage>
        <taxon>Bacteria</taxon>
        <taxon>Bacillati</taxon>
        <taxon>Actinomycetota</taxon>
        <taxon>Actinomycetes</taxon>
        <taxon>Micromonosporales</taxon>
        <taxon>Micromonosporaceae</taxon>
        <taxon>Krasilnikovia</taxon>
    </lineage>
</organism>
<proteinExistence type="predicted"/>
<sequence length="110" mass="12451">MTQPPDQEPVLDVAHGNRALSRYLLRSLEILREQSDNQDFRSLVDDVLAGRASLRDVYNTPAFAAGIDPGVRQFAERWEELSQEERDRMAEEGQAAFDAENDRIAQESST</sequence>
<keyword evidence="3" id="KW-1185">Reference proteome</keyword>
<accession>A0A4Q7ZNF5</accession>
<dbReference type="EMBL" id="SHKY01000001">
    <property type="protein sequence ID" value="RZU52221.1"/>
    <property type="molecule type" value="Genomic_DNA"/>
</dbReference>
<evidence type="ECO:0000313" key="2">
    <source>
        <dbReference type="EMBL" id="RZU52221.1"/>
    </source>
</evidence>
<protein>
    <submittedName>
        <fullName evidence="2">Uncharacterized protein</fullName>
    </submittedName>
</protein>
<evidence type="ECO:0000256" key="1">
    <source>
        <dbReference type="SAM" id="MobiDB-lite"/>
    </source>
</evidence>
<name>A0A4Q7ZNF5_9ACTN</name>
<dbReference type="OrthoDB" id="3480500at2"/>
<dbReference type="AlphaFoldDB" id="A0A4Q7ZNF5"/>
<feature type="region of interest" description="Disordered" evidence="1">
    <location>
        <begin position="84"/>
        <end position="110"/>
    </location>
</feature>
<dbReference type="Proteomes" id="UP000292564">
    <property type="component" value="Unassembled WGS sequence"/>
</dbReference>
<feature type="compositionally biased region" description="Basic and acidic residues" evidence="1">
    <location>
        <begin position="100"/>
        <end position="110"/>
    </location>
</feature>
<reference evidence="2 3" key="1">
    <citation type="submission" date="2019-02" db="EMBL/GenBank/DDBJ databases">
        <title>Sequencing the genomes of 1000 actinobacteria strains.</title>
        <authorList>
            <person name="Klenk H.-P."/>
        </authorList>
    </citation>
    <scope>NUCLEOTIDE SEQUENCE [LARGE SCALE GENOMIC DNA]</scope>
    <source>
        <strain evidence="2 3">DSM 45162</strain>
    </source>
</reference>
<dbReference type="RefSeq" id="WP_130510861.1">
    <property type="nucleotide sequence ID" value="NZ_SHKY01000001.1"/>
</dbReference>
<evidence type="ECO:0000313" key="3">
    <source>
        <dbReference type="Proteomes" id="UP000292564"/>
    </source>
</evidence>
<comment type="caution">
    <text evidence="2">The sequence shown here is derived from an EMBL/GenBank/DDBJ whole genome shotgun (WGS) entry which is preliminary data.</text>
</comment>